<reference evidence="1 2" key="1">
    <citation type="journal article" date="2024" name="Plant J.">
        <title>Genome sequences and population genomics reveal climatic adaptation and genomic divergence between two closely related sweetgum species.</title>
        <authorList>
            <person name="Xu W.Q."/>
            <person name="Ren C.Q."/>
            <person name="Zhang X.Y."/>
            <person name="Comes H.P."/>
            <person name="Liu X.H."/>
            <person name="Li Y.G."/>
            <person name="Kettle C.J."/>
            <person name="Jalonen R."/>
            <person name="Gaisberger H."/>
            <person name="Ma Y.Z."/>
            <person name="Qiu Y.X."/>
        </authorList>
    </citation>
    <scope>NUCLEOTIDE SEQUENCE [LARGE SCALE GENOMIC DNA]</scope>
    <source>
        <strain evidence="1">Hangzhou</strain>
    </source>
</reference>
<protein>
    <submittedName>
        <fullName evidence="1">Uncharacterized protein</fullName>
    </submittedName>
</protein>
<dbReference type="EMBL" id="JBBPBK010000006">
    <property type="protein sequence ID" value="KAK9283857.1"/>
    <property type="molecule type" value="Genomic_DNA"/>
</dbReference>
<sequence>MGQWHHGDRRREAPKQRAFSRPASQLFFDRLSFNLIGTALKSSSMDWIQPFIIIKQYAGVNQKPRSGVKHVLLTAGRSQEFSVAYFPRVLAVGFPKYRRSEVLVLIDRFSDAKRINVPSPYRDFTDVSDEEVEKIDQHMWTECP</sequence>
<keyword evidence="2" id="KW-1185">Reference proteome</keyword>
<organism evidence="1 2">
    <name type="scientific">Liquidambar formosana</name>
    <name type="common">Formosan gum</name>
    <dbReference type="NCBI Taxonomy" id="63359"/>
    <lineage>
        <taxon>Eukaryota</taxon>
        <taxon>Viridiplantae</taxon>
        <taxon>Streptophyta</taxon>
        <taxon>Embryophyta</taxon>
        <taxon>Tracheophyta</taxon>
        <taxon>Spermatophyta</taxon>
        <taxon>Magnoliopsida</taxon>
        <taxon>eudicotyledons</taxon>
        <taxon>Gunneridae</taxon>
        <taxon>Pentapetalae</taxon>
        <taxon>Saxifragales</taxon>
        <taxon>Altingiaceae</taxon>
        <taxon>Liquidambar</taxon>
    </lineage>
</organism>
<dbReference type="Proteomes" id="UP001415857">
    <property type="component" value="Unassembled WGS sequence"/>
</dbReference>
<name>A0AAP0RSK1_LIQFO</name>
<dbReference type="AlphaFoldDB" id="A0AAP0RSK1"/>
<gene>
    <name evidence="1" type="ORF">L1049_012111</name>
</gene>
<evidence type="ECO:0000313" key="2">
    <source>
        <dbReference type="Proteomes" id="UP001415857"/>
    </source>
</evidence>
<accession>A0AAP0RSK1</accession>
<proteinExistence type="predicted"/>
<evidence type="ECO:0000313" key="1">
    <source>
        <dbReference type="EMBL" id="KAK9283857.1"/>
    </source>
</evidence>
<comment type="caution">
    <text evidence="1">The sequence shown here is derived from an EMBL/GenBank/DDBJ whole genome shotgun (WGS) entry which is preliminary data.</text>
</comment>